<dbReference type="RefSeq" id="WP_289166413.1">
    <property type="nucleotide sequence ID" value="NZ_JASZZN010000023.1"/>
</dbReference>
<feature type="transmembrane region" description="Helical" evidence="2">
    <location>
        <begin position="104"/>
        <end position="128"/>
    </location>
</feature>
<sequence>SGRVGPSGPERAPSPAVCSSDPPGSGSVLSKWLNPKTRVYLLNSDPPMSIDRGNQQLLRNSLRESKWILILWLLAFAWVVGYCGWFGYHDPDQPLKLVFGIPSWVFWGVFLPWAISAAISVVFALTAMQDDSLETPGKNLDDMSGDRLNE</sequence>
<keyword evidence="2" id="KW-0812">Transmembrane</keyword>
<keyword evidence="2" id="KW-0472">Membrane</keyword>
<accession>A0ABT7PPV8</accession>
<dbReference type="Proteomes" id="UP001239462">
    <property type="component" value="Unassembled WGS sequence"/>
</dbReference>
<keyword evidence="4" id="KW-1185">Reference proteome</keyword>
<reference evidence="3 4" key="1">
    <citation type="submission" date="2023-06" db="EMBL/GenBank/DDBJ databases">
        <title>Roseiconus lacunae JC819 isolated from Gulf of Mannar region, Tamil Nadu.</title>
        <authorList>
            <person name="Pk S."/>
            <person name="Ch S."/>
            <person name="Ch V.R."/>
        </authorList>
    </citation>
    <scope>NUCLEOTIDE SEQUENCE [LARGE SCALE GENOMIC DNA]</scope>
    <source>
        <strain evidence="3 4">JC819</strain>
    </source>
</reference>
<feature type="region of interest" description="Disordered" evidence="1">
    <location>
        <begin position="1"/>
        <end position="26"/>
    </location>
</feature>
<comment type="caution">
    <text evidence="3">The sequence shown here is derived from an EMBL/GenBank/DDBJ whole genome shotgun (WGS) entry which is preliminary data.</text>
</comment>
<gene>
    <name evidence="3" type="ORF">QTN89_24010</name>
</gene>
<evidence type="ECO:0000256" key="1">
    <source>
        <dbReference type="SAM" id="MobiDB-lite"/>
    </source>
</evidence>
<keyword evidence="2" id="KW-1133">Transmembrane helix</keyword>
<dbReference type="EMBL" id="JASZZN010000023">
    <property type="protein sequence ID" value="MDM4018538.1"/>
    <property type="molecule type" value="Genomic_DNA"/>
</dbReference>
<proteinExistence type="predicted"/>
<evidence type="ECO:0008006" key="5">
    <source>
        <dbReference type="Google" id="ProtNLM"/>
    </source>
</evidence>
<organism evidence="3 4">
    <name type="scientific">Roseiconus lacunae</name>
    <dbReference type="NCBI Taxonomy" id="2605694"/>
    <lineage>
        <taxon>Bacteria</taxon>
        <taxon>Pseudomonadati</taxon>
        <taxon>Planctomycetota</taxon>
        <taxon>Planctomycetia</taxon>
        <taxon>Pirellulales</taxon>
        <taxon>Pirellulaceae</taxon>
        <taxon>Roseiconus</taxon>
    </lineage>
</organism>
<protein>
    <recommendedName>
        <fullName evidence="5">DUF997 domain-containing protein</fullName>
    </recommendedName>
</protein>
<evidence type="ECO:0000313" key="4">
    <source>
        <dbReference type="Proteomes" id="UP001239462"/>
    </source>
</evidence>
<evidence type="ECO:0000256" key="2">
    <source>
        <dbReference type="SAM" id="Phobius"/>
    </source>
</evidence>
<feature type="transmembrane region" description="Helical" evidence="2">
    <location>
        <begin position="67"/>
        <end position="88"/>
    </location>
</feature>
<feature type="non-terminal residue" evidence="3">
    <location>
        <position position="1"/>
    </location>
</feature>
<name>A0ABT7PPV8_9BACT</name>
<evidence type="ECO:0000313" key="3">
    <source>
        <dbReference type="EMBL" id="MDM4018538.1"/>
    </source>
</evidence>